<dbReference type="Pfam" id="PF06013">
    <property type="entry name" value="WXG100"/>
    <property type="match status" value="1"/>
</dbReference>
<accession>A0A1X1ZTF3</accession>
<protein>
    <recommendedName>
        <fullName evidence="1">ESAT-6-like protein</fullName>
    </recommendedName>
</protein>
<evidence type="ECO:0000313" key="2">
    <source>
        <dbReference type="EMBL" id="ORW26629.1"/>
    </source>
</evidence>
<name>A0A1X1ZTF3_9MYCO</name>
<dbReference type="SUPFAM" id="SSF140453">
    <property type="entry name" value="EsxAB dimer-like"/>
    <property type="match status" value="1"/>
</dbReference>
<evidence type="ECO:0000313" key="3">
    <source>
        <dbReference type="Proteomes" id="UP000193529"/>
    </source>
</evidence>
<evidence type="ECO:0000256" key="1">
    <source>
        <dbReference type="RuleBase" id="RU362001"/>
    </source>
</evidence>
<dbReference type="RefSeq" id="WP_085077577.1">
    <property type="nucleotide sequence ID" value="NZ_JACKRZ010000195.1"/>
</dbReference>
<dbReference type="STRING" id="153971.AWC19_03955"/>
<dbReference type="Gene3D" id="1.10.287.1060">
    <property type="entry name" value="ESAT-6-like"/>
    <property type="match status" value="1"/>
</dbReference>
<reference evidence="2 3" key="1">
    <citation type="submission" date="2016-01" db="EMBL/GenBank/DDBJ databases">
        <title>The new phylogeny of the genus Mycobacterium.</title>
        <authorList>
            <person name="Tarcisio F."/>
            <person name="Conor M."/>
            <person name="Antonella G."/>
            <person name="Elisabetta G."/>
            <person name="Giulia F.S."/>
            <person name="Sara T."/>
            <person name="Anna F."/>
            <person name="Clotilde B."/>
            <person name="Roberto B."/>
            <person name="Veronica D.S."/>
            <person name="Fabio R."/>
            <person name="Monica P."/>
            <person name="Olivier J."/>
            <person name="Enrico T."/>
            <person name="Nicola S."/>
        </authorList>
    </citation>
    <scope>NUCLEOTIDE SEQUENCE [LARGE SCALE GENOMIC DNA]</scope>
    <source>
        <strain evidence="2 3">DSM 44572</strain>
    </source>
</reference>
<proteinExistence type="inferred from homology"/>
<dbReference type="NCBIfam" id="TIGR03930">
    <property type="entry name" value="WXG100_ESAT6"/>
    <property type="match status" value="1"/>
</dbReference>
<comment type="caution">
    <text evidence="2">The sequence shown here is derived from an EMBL/GenBank/DDBJ whole genome shotgun (WGS) entry which is preliminary data.</text>
</comment>
<keyword evidence="3" id="KW-1185">Reference proteome</keyword>
<dbReference type="OrthoDB" id="3787781at2"/>
<dbReference type="EMBL" id="LQPJ01000078">
    <property type="protein sequence ID" value="ORW26629.1"/>
    <property type="molecule type" value="Genomic_DNA"/>
</dbReference>
<sequence>MGADGTLRVEPMVMQEVAASLGGAAEHLMAELGQLDDQVGQILGGWRGASGAAYGSAWELWHKGAREVQTGLAILAHLVGQAGGLYDQNEATAAQEMRGVYRG</sequence>
<comment type="similarity">
    <text evidence="1">Belongs to the WXG100 family.</text>
</comment>
<dbReference type="InterPro" id="IPR010310">
    <property type="entry name" value="T7SS_ESAT-6-like"/>
</dbReference>
<organism evidence="2 3">
    <name type="scientific">Mycobacterium palustre</name>
    <dbReference type="NCBI Taxonomy" id="153971"/>
    <lineage>
        <taxon>Bacteria</taxon>
        <taxon>Bacillati</taxon>
        <taxon>Actinomycetota</taxon>
        <taxon>Actinomycetes</taxon>
        <taxon>Mycobacteriales</taxon>
        <taxon>Mycobacteriaceae</taxon>
        <taxon>Mycobacterium</taxon>
        <taxon>Mycobacterium simiae complex</taxon>
    </lineage>
</organism>
<dbReference type="Proteomes" id="UP000193529">
    <property type="component" value="Unassembled WGS sequence"/>
</dbReference>
<gene>
    <name evidence="2" type="ORF">AWC19_03955</name>
</gene>
<dbReference type="InterPro" id="IPR036689">
    <property type="entry name" value="ESAT-6-like_sf"/>
</dbReference>
<dbReference type="AlphaFoldDB" id="A0A1X1ZTF3"/>